<comment type="similarity">
    <text evidence="5">In the N-terminal section; belongs to the glycosyltransferase 51 family.</text>
</comment>
<evidence type="ECO:0000256" key="15">
    <source>
        <dbReference type="ARBA" id="ARBA00022801"/>
    </source>
</evidence>
<keyword evidence="13 33" id="KW-0808">Transferase</keyword>
<evidence type="ECO:0000256" key="14">
    <source>
        <dbReference type="ARBA" id="ARBA00022692"/>
    </source>
</evidence>
<keyword evidence="9" id="KW-0997">Cell inner membrane</keyword>
<evidence type="ECO:0000256" key="13">
    <source>
        <dbReference type="ARBA" id="ARBA00022679"/>
    </source>
</evidence>
<keyword evidence="19 29" id="KW-1133">Transmembrane helix</keyword>
<evidence type="ECO:0000256" key="11">
    <source>
        <dbReference type="ARBA" id="ARBA00022670"/>
    </source>
</evidence>
<keyword evidence="20 29" id="KW-0472">Membrane</keyword>
<keyword evidence="14 29" id="KW-0812">Transmembrane</keyword>
<accession>A0A0C5V0K8</accession>
<dbReference type="PANTHER" id="PTHR32282:SF27">
    <property type="entry name" value="PENICILLIN-BINDING PROTEIN 1A"/>
    <property type="match status" value="1"/>
</dbReference>
<evidence type="ECO:0000256" key="20">
    <source>
        <dbReference type="ARBA" id="ARBA00023136"/>
    </source>
</evidence>
<dbReference type="InterPro" id="IPR036950">
    <property type="entry name" value="PBP_transglycosylase"/>
</dbReference>
<keyword evidence="18" id="KW-0573">Peptidoglycan synthesis</keyword>
<dbReference type="SUPFAM" id="SSF56601">
    <property type="entry name" value="beta-lactamase/transpeptidase-like"/>
    <property type="match status" value="1"/>
</dbReference>
<dbReference type="SUPFAM" id="SSF53955">
    <property type="entry name" value="Lysozyme-like"/>
    <property type="match status" value="1"/>
</dbReference>
<evidence type="ECO:0000256" key="24">
    <source>
        <dbReference type="ARBA" id="ARBA00034000"/>
    </source>
</evidence>
<dbReference type="GO" id="GO:0009002">
    <property type="term" value="F:serine-type D-Ala-D-Ala carboxypeptidase activity"/>
    <property type="evidence" value="ECO:0007669"/>
    <property type="project" value="UniProtKB-EC"/>
</dbReference>
<evidence type="ECO:0000256" key="28">
    <source>
        <dbReference type="SAM" id="MobiDB-lite"/>
    </source>
</evidence>
<dbReference type="EMBL" id="CP007142">
    <property type="protein sequence ID" value="AJQ93095.1"/>
    <property type="molecule type" value="Genomic_DNA"/>
</dbReference>
<comment type="similarity">
    <text evidence="4">In the C-terminal section; belongs to the transpeptidase family.</text>
</comment>
<feature type="domain" description="Penicillin-binding protein OB-like" evidence="32">
    <location>
        <begin position="322"/>
        <end position="433"/>
    </location>
</feature>
<dbReference type="InterPro" id="IPR050396">
    <property type="entry name" value="Glycosyltr_51/Transpeptidase"/>
</dbReference>
<dbReference type="InterPro" id="IPR001460">
    <property type="entry name" value="PCN-bd_Tpept"/>
</dbReference>
<evidence type="ECO:0000313" key="33">
    <source>
        <dbReference type="EMBL" id="AJQ93095.1"/>
    </source>
</evidence>
<dbReference type="Proteomes" id="UP000032266">
    <property type="component" value="Chromosome"/>
</dbReference>
<comment type="catalytic activity">
    <reaction evidence="24">
        <text>Preferential cleavage: (Ac)2-L-Lys-D-Ala-|-D-Ala. Also transpeptidation of peptidyl-alanyl moieties that are N-acyl substituents of D-alanine.</text>
        <dbReference type="EC" id="3.4.16.4"/>
    </reaction>
</comment>
<evidence type="ECO:0000256" key="21">
    <source>
        <dbReference type="ARBA" id="ARBA00023251"/>
    </source>
</evidence>
<dbReference type="Pfam" id="PF00905">
    <property type="entry name" value="Transpeptidase"/>
    <property type="match status" value="1"/>
</dbReference>
<evidence type="ECO:0000256" key="25">
    <source>
        <dbReference type="ARBA" id="ARBA00044770"/>
    </source>
</evidence>
<dbReference type="KEGG" id="gsn:YC6258_01045"/>
<evidence type="ECO:0000256" key="27">
    <source>
        <dbReference type="ARBA" id="ARBA00060592"/>
    </source>
</evidence>
<evidence type="ECO:0000256" key="7">
    <source>
        <dbReference type="ARBA" id="ARBA00018638"/>
    </source>
</evidence>
<sequence length="843" mass="93505">MKFLAGSFRIIIWGFIALICAIVLICSAIYLYLGPSLPSVESLKTVQLQTPLRIYSADNKLIEEFGELRRTPLTYEEIPPRFVQALISVEDRSFETHVGVDAKGFIRAVLEFVSSGEKGGGGSTLTQQVAKNFFFSNKKQFTRKFREILLALQMERILTKREIFELYANKMFFGHRAYGIQAAAQVYYDKDINDLTLAEIAMIAGLPQRPSRANPLSYPDAALKRRNKVLSDMLELGYITEPSYQRAIKAPLTAGNQQNTEKRDFTAPWVAEMVREEMLKRYGDDSYSAGFRVYTTINSKLQNAANVAVQRGLLDYDRRHGFRGAYRKVPVDASLSQTEQWEKWEGILSDEPDFGGLSPAIVTQVEDSQLTVLLADENTVTLPLTKLKWAQRYLNHSLKGAAVSKASDVADIGDMVWLERRDNQWLLAQIPAVQGAFVATNPNNGAIQALVGGFDFRQNKYNRVIQAERQPGSNIKPFLYSAALAKGFTPATIMNDSPITIVDPVLETTWRPKNSGYVFDGPIRLREALYRSKNVVSIRILQNIGINYAINYISKFGFDPSKLPNNLTLALGSASITPMKIMEGYSVIANGGYKVTPYVIQRIEDVSGNILFENHPATVCRSCSQSAAAEPPPVSVEPLNPDGTLVNKSVSQPRDNPVAPRIIDENTMYIMNSILRDVIKKGTGRRALSLGRSDIAGKTGTTNDGVDAWFSGFNPDIVATAWVGFDQPQSLGGIEWGGLTALPIWLDFMQVALEGKPEKILPQPSGIVTVRIDPKSGLLARPGQKDAIFEIFPKDRVPTEQASEKVNITVEREPTEEELQQAIEGQGSPQSDQSQITAPELLF</sequence>
<dbReference type="GO" id="GO:0046677">
    <property type="term" value="P:response to antibiotic"/>
    <property type="evidence" value="ECO:0007669"/>
    <property type="project" value="UniProtKB-KW"/>
</dbReference>
<dbReference type="RefSeq" id="WP_052830055.1">
    <property type="nucleotide sequence ID" value="NZ_CP007142.1"/>
</dbReference>
<dbReference type="AlphaFoldDB" id="A0A0C5V0K8"/>
<evidence type="ECO:0000256" key="10">
    <source>
        <dbReference type="ARBA" id="ARBA00022645"/>
    </source>
</evidence>
<evidence type="ECO:0000256" key="5">
    <source>
        <dbReference type="ARBA" id="ARBA00007739"/>
    </source>
</evidence>
<dbReference type="GO" id="GO:0006508">
    <property type="term" value="P:proteolysis"/>
    <property type="evidence" value="ECO:0007669"/>
    <property type="project" value="UniProtKB-KW"/>
</dbReference>
<evidence type="ECO:0000256" key="1">
    <source>
        <dbReference type="ARBA" id="ARBA00002624"/>
    </source>
</evidence>
<evidence type="ECO:0000256" key="12">
    <source>
        <dbReference type="ARBA" id="ARBA00022676"/>
    </source>
</evidence>
<comment type="catalytic activity">
    <reaction evidence="26">
        <text>[GlcNAc-(1-&gt;4)-Mur2Ac(oyl-L-Ala-gamma-D-Glu-L-Lys-D-Ala-D-Ala)](n)-di-trans,octa-cis-undecaprenyl diphosphate + beta-D-GlcNAc-(1-&gt;4)-Mur2Ac(oyl-L-Ala-gamma-D-Glu-L-Lys-D-Ala-D-Ala)-di-trans,octa-cis-undecaprenyl diphosphate = [GlcNAc-(1-&gt;4)-Mur2Ac(oyl-L-Ala-gamma-D-Glu-L-Lys-D-Ala-D-Ala)](n+1)-di-trans,octa-cis-undecaprenyl diphosphate + di-trans,octa-cis-undecaprenyl diphosphate + H(+)</text>
        <dbReference type="Rhea" id="RHEA:23708"/>
        <dbReference type="Rhea" id="RHEA-COMP:9602"/>
        <dbReference type="Rhea" id="RHEA-COMP:9603"/>
        <dbReference type="ChEBI" id="CHEBI:15378"/>
        <dbReference type="ChEBI" id="CHEBI:58405"/>
        <dbReference type="ChEBI" id="CHEBI:60033"/>
        <dbReference type="ChEBI" id="CHEBI:78435"/>
        <dbReference type="EC" id="2.4.99.28"/>
    </reaction>
</comment>
<feature type="domain" description="Glycosyl transferase family 51" evidence="31">
    <location>
        <begin position="59"/>
        <end position="233"/>
    </location>
</feature>
<dbReference type="EC" id="2.4.99.28" evidence="25"/>
<comment type="subcellular location">
    <subcellularLocation>
        <location evidence="2">Cell inner membrane</location>
        <topology evidence="2">Single-pass type II membrane protein</topology>
    </subcellularLocation>
</comment>
<evidence type="ECO:0000256" key="18">
    <source>
        <dbReference type="ARBA" id="ARBA00022984"/>
    </source>
</evidence>
<evidence type="ECO:0000256" key="22">
    <source>
        <dbReference type="ARBA" id="ARBA00023268"/>
    </source>
</evidence>
<evidence type="ECO:0000256" key="4">
    <source>
        <dbReference type="ARBA" id="ARBA00007090"/>
    </source>
</evidence>
<evidence type="ECO:0000256" key="6">
    <source>
        <dbReference type="ARBA" id="ARBA00012448"/>
    </source>
</evidence>
<evidence type="ECO:0000256" key="17">
    <source>
        <dbReference type="ARBA" id="ARBA00022968"/>
    </source>
</evidence>
<dbReference type="EC" id="3.4.16.4" evidence="6"/>
<dbReference type="FunFam" id="1.10.3810.10:FF:000003">
    <property type="entry name" value="Penicillin-binding protein 1a"/>
    <property type="match status" value="1"/>
</dbReference>
<dbReference type="GO" id="GO:0008658">
    <property type="term" value="F:penicillin binding"/>
    <property type="evidence" value="ECO:0007669"/>
    <property type="project" value="InterPro"/>
</dbReference>
<dbReference type="GO" id="GO:0071555">
    <property type="term" value="P:cell wall organization"/>
    <property type="evidence" value="ECO:0007669"/>
    <property type="project" value="UniProtKB-KW"/>
</dbReference>
<organism evidence="33 34">
    <name type="scientific">Gynuella sunshinyii YC6258</name>
    <dbReference type="NCBI Taxonomy" id="1445510"/>
    <lineage>
        <taxon>Bacteria</taxon>
        <taxon>Pseudomonadati</taxon>
        <taxon>Pseudomonadota</taxon>
        <taxon>Gammaproteobacteria</taxon>
        <taxon>Oceanospirillales</taxon>
        <taxon>Saccharospirillaceae</taxon>
        <taxon>Gynuella</taxon>
    </lineage>
</organism>
<reference evidence="33 34" key="1">
    <citation type="submission" date="2014-01" db="EMBL/GenBank/DDBJ databases">
        <title>Full genme sequencing of cellulolytic bacterium Gynuella sunshinyii YC6258T gen. nov., sp. nov.</title>
        <authorList>
            <person name="Khan H."/>
            <person name="Chung E.J."/>
            <person name="Chung Y.R."/>
        </authorList>
    </citation>
    <scope>NUCLEOTIDE SEQUENCE [LARGE SCALE GENOMIC DNA]</scope>
    <source>
        <strain evidence="33 34">YC6258</strain>
    </source>
</reference>
<evidence type="ECO:0000259" key="32">
    <source>
        <dbReference type="Pfam" id="PF17092"/>
    </source>
</evidence>
<dbReference type="Gene3D" id="1.10.3810.10">
    <property type="entry name" value="Biosynthetic peptidoglycan transglycosylase-like"/>
    <property type="match status" value="1"/>
</dbReference>
<keyword evidence="34" id="KW-1185">Reference proteome</keyword>
<evidence type="ECO:0000259" key="31">
    <source>
        <dbReference type="Pfam" id="PF00912"/>
    </source>
</evidence>
<evidence type="ECO:0000256" key="26">
    <source>
        <dbReference type="ARBA" id="ARBA00049902"/>
    </source>
</evidence>
<dbReference type="GO" id="GO:0009252">
    <property type="term" value="P:peptidoglycan biosynthetic process"/>
    <property type="evidence" value="ECO:0007669"/>
    <property type="project" value="UniProtKB-UniPathway"/>
</dbReference>
<keyword evidence="8" id="KW-1003">Cell membrane</keyword>
<keyword evidence="22" id="KW-0511">Multifunctional enzyme</keyword>
<keyword evidence="15 33" id="KW-0378">Hydrolase</keyword>
<evidence type="ECO:0000256" key="2">
    <source>
        <dbReference type="ARBA" id="ARBA00004249"/>
    </source>
</evidence>
<keyword evidence="16" id="KW-0133">Cell shape</keyword>
<keyword evidence="11" id="KW-0645">Protease</keyword>
<dbReference type="STRING" id="1445510.YC6258_01045"/>
<evidence type="ECO:0000256" key="29">
    <source>
        <dbReference type="SAM" id="Phobius"/>
    </source>
</evidence>
<feature type="transmembrane region" description="Helical" evidence="29">
    <location>
        <begin position="12"/>
        <end position="33"/>
    </location>
</feature>
<keyword evidence="12 33" id="KW-0328">Glycosyltransferase</keyword>
<name>A0A0C5V0K8_9GAMM</name>
<evidence type="ECO:0000256" key="16">
    <source>
        <dbReference type="ARBA" id="ARBA00022960"/>
    </source>
</evidence>
<keyword evidence="17" id="KW-0735">Signal-anchor</keyword>
<evidence type="ECO:0000256" key="9">
    <source>
        <dbReference type="ARBA" id="ARBA00022519"/>
    </source>
</evidence>
<dbReference type="InterPro" id="IPR001264">
    <property type="entry name" value="Glyco_trans_51"/>
</dbReference>
<dbReference type="OrthoDB" id="9766909at2"/>
<dbReference type="GO" id="GO:0030288">
    <property type="term" value="C:outer membrane-bounded periplasmic space"/>
    <property type="evidence" value="ECO:0007669"/>
    <property type="project" value="TreeGrafter"/>
</dbReference>
<evidence type="ECO:0000313" key="34">
    <source>
        <dbReference type="Proteomes" id="UP000032266"/>
    </source>
</evidence>
<proteinExistence type="inferred from homology"/>
<feature type="domain" description="Penicillin-binding protein transpeptidase" evidence="30">
    <location>
        <begin position="435"/>
        <end position="716"/>
    </location>
</feature>
<dbReference type="GO" id="GO:0008955">
    <property type="term" value="F:peptidoglycan glycosyltransferase activity"/>
    <property type="evidence" value="ECO:0007669"/>
    <property type="project" value="UniProtKB-EC"/>
</dbReference>
<evidence type="ECO:0000256" key="8">
    <source>
        <dbReference type="ARBA" id="ARBA00022475"/>
    </source>
</evidence>
<comment type="pathway">
    <text evidence="3">Cell wall biogenesis; peptidoglycan biosynthesis.</text>
</comment>
<dbReference type="Gene3D" id="3.40.710.10">
    <property type="entry name" value="DD-peptidase/beta-lactamase superfamily"/>
    <property type="match status" value="2"/>
</dbReference>
<comment type="function">
    <text evidence="1">Cell wall formation. Synthesis of cross-linked peptidoglycan from the lipid intermediates. The enzyme has a penicillin-insensitive transglycosylase N-terminal domain (formation of linear glycan strands) and a penicillin-sensitive transpeptidase C-terminal domain (cross-linking of the peptide subunits).</text>
</comment>
<keyword evidence="10 33" id="KW-0121">Carboxypeptidase</keyword>
<dbReference type="NCBIfam" id="TIGR02074">
    <property type="entry name" value="PBP_1a_fam"/>
    <property type="match status" value="1"/>
</dbReference>
<gene>
    <name evidence="33" type="ORF">YC6258_01045</name>
</gene>
<dbReference type="PATRIC" id="fig|1445510.3.peg.1021"/>
<dbReference type="InterPro" id="IPR023346">
    <property type="entry name" value="Lysozyme-like_dom_sf"/>
</dbReference>
<dbReference type="UniPathway" id="UPA00219"/>
<comment type="pathway">
    <text evidence="27">Glycan biosynthesis.</text>
</comment>
<keyword evidence="21" id="KW-0046">Antibiotic resistance</keyword>
<dbReference type="Pfam" id="PF17092">
    <property type="entry name" value="PCB_OB"/>
    <property type="match status" value="1"/>
</dbReference>
<protein>
    <recommendedName>
        <fullName evidence="7">Penicillin-binding protein 1A</fullName>
        <ecNumber evidence="25">2.4.99.28</ecNumber>
        <ecNumber evidence="6">3.4.16.4</ecNumber>
    </recommendedName>
</protein>
<dbReference type="GO" id="GO:0005886">
    <property type="term" value="C:plasma membrane"/>
    <property type="evidence" value="ECO:0007669"/>
    <property type="project" value="UniProtKB-SubCell"/>
</dbReference>
<keyword evidence="23" id="KW-0961">Cell wall biogenesis/degradation</keyword>
<evidence type="ECO:0000259" key="30">
    <source>
        <dbReference type="Pfam" id="PF00905"/>
    </source>
</evidence>
<evidence type="ECO:0000256" key="3">
    <source>
        <dbReference type="ARBA" id="ARBA00004752"/>
    </source>
</evidence>
<dbReference type="PANTHER" id="PTHR32282">
    <property type="entry name" value="BINDING PROTEIN TRANSPEPTIDASE, PUTATIVE-RELATED"/>
    <property type="match status" value="1"/>
</dbReference>
<dbReference type="InterPro" id="IPR012338">
    <property type="entry name" value="Beta-lactam/transpept-like"/>
</dbReference>
<dbReference type="InterPro" id="IPR031376">
    <property type="entry name" value="PCB_OB"/>
</dbReference>
<feature type="region of interest" description="Disordered" evidence="28">
    <location>
        <begin position="800"/>
        <end position="843"/>
    </location>
</feature>
<dbReference type="Pfam" id="PF00912">
    <property type="entry name" value="Transgly"/>
    <property type="match status" value="1"/>
</dbReference>
<evidence type="ECO:0000256" key="19">
    <source>
        <dbReference type="ARBA" id="ARBA00022989"/>
    </source>
</evidence>
<dbReference type="GO" id="GO:0008360">
    <property type="term" value="P:regulation of cell shape"/>
    <property type="evidence" value="ECO:0007669"/>
    <property type="project" value="UniProtKB-KW"/>
</dbReference>
<dbReference type="HOGENOM" id="CLU_006354_2_4_6"/>
<feature type="compositionally biased region" description="Polar residues" evidence="28">
    <location>
        <begin position="827"/>
        <end position="837"/>
    </location>
</feature>
<evidence type="ECO:0000256" key="23">
    <source>
        <dbReference type="ARBA" id="ARBA00023316"/>
    </source>
</evidence>